<feature type="transmembrane region" description="Helical" evidence="7">
    <location>
        <begin position="353"/>
        <end position="370"/>
    </location>
</feature>
<feature type="transmembrane region" description="Helical" evidence="7">
    <location>
        <begin position="376"/>
        <end position="395"/>
    </location>
</feature>
<dbReference type="RefSeq" id="WP_074748236.1">
    <property type="nucleotide sequence ID" value="NZ_FOCT01000012.1"/>
</dbReference>
<feature type="transmembrane region" description="Helical" evidence="7">
    <location>
        <begin position="44"/>
        <end position="64"/>
    </location>
</feature>
<accession>A0A1H8MBX9</accession>
<comment type="subcellular location">
    <subcellularLocation>
        <location evidence="1">Cell membrane</location>
        <topology evidence="1">Multi-pass membrane protein</topology>
    </subcellularLocation>
</comment>
<feature type="transmembrane region" description="Helical" evidence="7">
    <location>
        <begin position="84"/>
        <end position="102"/>
    </location>
</feature>
<keyword evidence="4 7" id="KW-0812">Transmembrane</keyword>
<evidence type="ECO:0000256" key="4">
    <source>
        <dbReference type="ARBA" id="ARBA00022692"/>
    </source>
</evidence>
<evidence type="ECO:0000313" key="9">
    <source>
        <dbReference type="Proteomes" id="UP000183898"/>
    </source>
</evidence>
<evidence type="ECO:0000256" key="5">
    <source>
        <dbReference type="ARBA" id="ARBA00022989"/>
    </source>
</evidence>
<reference evidence="8 9" key="1">
    <citation type="submission" date="2016-10" db="EMBL/GenBank/DDBJ databases">
        <authorList>
            <person name="de Groot N.N."/>
        </authorList>
    </citation>
    <scope>NUCLEOTIDE SEQUENCE [LARGE SCALE GENOMIC DNA]</scope>
    <source>
        <strain evidence="8 9">Nl18</strain>
    </source>
</reference>
<dbReference type="PANTHER" id="PTHR30250">
    <property type="entry name" value="PST FAMILY PREDICTED COLANIC ACID TRANSPORTER"/>
    <property type="match status" value="1"/>
</dbReference>
<evidence type="ECO:0000256" key="3">
    <source>
        <dbReference type="ARBA" id="ARBA00022475"/>
    </source>
</evidence>
<evidence type="ECO:0000256" key="6">
    <source>
        <dbReference type="ARBA" id="ARBA00023136"/>
    </source>
</evidence>
<evidence type="ECO:0000256" key="1">
    <source>
        <dbReference type="ARBA" id="ARBA00004651"/>
    </source>
</evidence>
<dbReference type="InterPro" id="IPR050833">
    <property type="entry name" value="Poly_Biosynth_Transport"/>
</dbReference>
<organism evidence="8 9">
    <name type="scientific">Nitrosospira multiformis</name>
    <dbReference type="NCBI Taxonomy" id="1231"/>
    <lineage>
        <taxon>Bacteria</taxon>
        <taxon>Pseudomonadati</taxon>
        <taxon>Pseudomonadota</taxon>
        <taxon>Betaproteobacteria</taxon>
        <taxon>Nitrosomonadales</taxon>
        <taxon>Nitrosomonadaceae</taxon>
        <taxon>Nitrosospira</taxon>
    </lineage>
</organism>
<proteinExistence type="inferred from homology"/>
<protein>
    <submittedName>
        <fullName evidence="8">Membrane protein involved in the export of O-antigen and teichoic acid</fullName>
    </submittedName>
</protein>
<dbReference type="AlphaFoldDB" id="A0A1H8MBX9"/>
<feature type="transmembrane region" description="Helical" evidence="7">
    <location>
        <begin position="282"/>
        <end position="301"/>
    </location>
</feature>
<evidence type="ECO:0000256" key="7">
    <source>
        <dbReference type="SAM" id="Phobius"/>
    </source>
</evidence>
<feature type="transmembrane region" description="Helical" evidence="7">
    <location>
        <begin position="321"/>
        <end position="346"/>
    </location>
</feature>
<dbReference type="EMBL" id="FOCT01000012">
    <property type="protein sequence ID" value="SEO14932.1"/>
    <property type="molecule type" value="Genomic_DNA"/>
</dbReference>
<dbReference type="PANTHER" id="PTHR30250:SF10">
    <property type="entry name" value="LIPOPOLYSACCHARIDE BIOSYNTHESIS PROTEIN WZXC"/>
    <property type="match status" value="1"/>
</dbReference>
<feature type="transmembrane region" description="Helical" evidence="7">
    <location>
        <begin position="407"/>
        <end position="425"/>
    </location>
</feature>
<name>A0A1H8MBX9_9PROT</name>
<dbReference type="GO" id="GO:0005886">
    <property type="term" value="C:plasma membrane"/>
    <property type="evidence" value="ECO:0007669"/>
    <property type="project" value="UniProtKB-SubCell"/>
</dbReference>
<keyword evidence="6 7" id="KW-0472">Membrane</keyword>
<feature type="transmembrane region" description="Helical" evidence="7">
    <location>
        <begin position="151"/>
        <end position="169"/>
    </location>
</feature>
<comment type="similarity">
    <text evidence="2">Belongs to the polysaccharide synthase family.</text>
</comment>
<gene>
    <name evidence="8" type="ORF">SAMN05216404_11283</name>
</gene>
<sequence>MSLAVKSLSAVKSNYTGTIIRIAAQLIAQILIMRQLGPELVGTFGYAVLLHAVLALIIDQGFGWSLIQGHFNDKREIATAFSRIMLLSFISMLVVIAISYPIADYLGNELVGVVFRYSAPSYLFIGFFAISQSKLRAELRFREIQISTTGAYLVAYPIVGVAMALAGFGVWALVAAWYVQSILQVVIGHYYSPHSLRLTNPLQPTKSGPIGRQVAGINVLNWAVDNSGGVFVGSLGASSLGNFNAASMLARTPALHVVQTLQTILFSTASAIGDDQRRIKRLYLSALAGVSFIVFPAYGYTLTHAELIIKLVFGNKWVDSAGIFSAMSIGMIALAMSSLSGAILTATGDQKTVLYSQTACLMILILGLYLTINISLVYVGVAITAAYIARFLLQLKAIAVRGGIKSAEFISVIRGPFFMGIFMAMPVTQLGDFLPPAVIPIELLALVLKCLVLLALFKVFPHFFFSLNLTNLLERFSVGRRAVTLLGL</sequence>
<keyword evidence="5 7" id="KW-1133">Transmembrane helix</keyword>
<feature type="transmembrane region" description="Helical" evidence="7">
    <location>
        <begin position="114"/>
        <end position="130"/>
    </location>
</feature>
<dbReference type="Proteomes" id="UP000183898">
    <property type="component" value="Unassembled WGS sequence"/>
</dbReference>
<evidence type="ECO:0000313" key="8">
    <source>
        <dbReference type="EMBL" id="SEO14932.1"/>
    </source>
</evidence>
<dbReference type="Pfam" id="PF13440">
    <property type="entry name" value="Polysacc_synt_3"/>
    <property type="match status" value="1"/>
</dbReference>
<feature type="transmembrane region" description="Helical" evidence="7">
    <location>
        <begin position="437"/>
        <end position="457"/>
    </location>
</feature>
<evidence type="ECO:0000256" key="2">
    <source>
        <dbReference type="ARBA" id="ARBA00007430"/>
    </source>
</evidence>
<keyword evidence="3" id="KW-1003">Cell membrane</keyword>